<reference evidence="2" key="1">
    <citation type="journal article" date="2018" name="BMC Genomics">
        <title>Genomic insights into host adaptation between the wheat stripe rust pathogen (Puccinia striiformis f. sp. tritici) and the barley stripe rust pathogen (Puccinia striiformis f. sp. hordei).</title>
        <authorList>
            <person name="Xia C."/>
            <person name="Wang M."/>
            <person name="Yin C."/>
            <person name="Cornejo O.E."/>
            <person name="Hulbert S.H."/>
            <person name="Chen X."/>
        </authorList>
    </citation>
    <scope>NUCLEOTIDE SEQUENCE [LARGE SCALE GENOMIC DNA]</scope>
    <source>
        <strain evidence="2">93-210</strain>
    </source>
</reference>
<protein>
    <submittedName>
        <fullName evidence="1">Uncharacterized protein</fullName>
    </submittedName>
</protein>
<keyword evidence="2" id="KW-1185">Reference proteome</keyword>
<name>A0ACC0EXE6_9BASI</name>
<dbReference type="Proteomes" id="UP001060170">
    <property type="component" value="Chromosome 1"/>
</dbReference>
<gene>
    <name evidence="1" type="ORF">MJO28_000246</name>
</gene>
<reference evidence="2" key="2">
    <citation type="journal article" date="2018" name="Mol. Plant Microbe Interact.">
        <title>Genome sequence resources for the wheat stripe rust pathogen (Puccinia striiformis f. sp. tritici) and the barley stripe rust pathogen (Puccinia striiformis f. sp. hordei).</title>
        <authorList>
            <person name="Xia C."/>
            <person name="Wang M."/>
            <person name="Yin C."/>
            <person name="Cornejo O.E."/>
            <person name="Hulbert S.H."/>
            <person name="Chen X."/>
        </authorList>
    </citation>
    <scope>NUCLEOTIDE SEQUENCE [LARGE SCALE GENOMIC DNA]</scope>
    <source>
        <strain evidence="2">93-210</strain>
    </source>
</reference>
<dbReference type="EMBL" id="CM045865">
    <property type="protein sequence ID" value="KAI7962152.1"/>
    <property type="molecule type" value="Genomic_DNA"/>
</dbReference>
<organism evidence="1 2">
    <name type="scientific">Puccinia striiformis f. sp. tritici</name>
    <dbReference type="NCBI Taxonomy" id="168172"/>
    <lineage>
        <taxon>Eukaryota</taxon>
        <taxon>Fungi</taxon>
        <taxon>Dikarya</taxon>
        <taxon>Basidiomycota</taxon>
        <taxon>Pucciniomycotina</taxon>
        <taxon>Pucciniomycetes</taxon>
        <taxon>Pucciniales</taxon>
        <taxon>Pucciniaceae</taxon>
        <taxon>Puccinia</taxon>
    </lineage>
</organism>
<evidence type="ECO:0000313" key="2">
    <source>
        <dbReference type="Proteomes" id="UP001060170"/>
    </source>
</evidence>
<proteinExistence type="predicted"/>
<comment type="caution">
    <text evidence="1">The sequence shown here is derived from an EMBL/GenBank/DDBJ whole genome shotgun (WGS) entry which is preliminary data.</text>
</comment>
<accession>A0ACC0EXE6</accession>
<reference evidence="1 2" key="3">
    <citation type="journal article" date="2022" name="Microbiol. Spectr.">
        <title>Folding features and dynamics of 3D genome architecture in plant fungal pathogens.</title>
        <authorList>
            <person name="Xia C."/>
        </authorList>
    </citation>
    <scope>NUCLEOTIDE SEQUENCE [LARGE SCALE GENOMIC DNA]</scope>
    <source>
        <strain evidence="1 2">93-210</strain>
    </source>
</reference>
<sequence>MTLFRSPKPSSLAMTEVGSNQSIVEKTNNVHPKMNAVEDASLRALLAGCYMASRGEDIVTHQRPTKAVSCEIWGFPFRLIDSIICNLSVYTALRSDEV</sequence>
<evidence type="ECO:0000313" key="1">
    <source>
        <dbReference type="EMBL" id="KAI7962152.1"/>
    </source>
</evidence>